<sequence length="258" mass="28436">MAVKTWTAVMVAMLSANGAIVQAMPLHNSTLPSIQYQDTLAGVEATQYFVATIEPGEDLSNVTWTEVASKPTAEIEKRQFGPGGPGGACSVVNERHYTVLSSGTWWTNWCHDRRTVWPDGVVLVGQSRSTSITVSSEISISIPKLGDAISAKLGYSITKTKSVDMSQGCHGRSDWTGPHGVWWQEKMGWAESEVEDITYWMGGQQCFHPEIRKKSRAHANWPDPDNTGFRQFEYGCRDAQSDAGPWCNFLADSLQETS</sequence>
<dbReference type="Proteomes" id="UP000800036">
    <property type="component" value="Unassembled WGS sequence"/>
</dbReference>
<feature type="chain" id="PRO_5025665682" evidence="1">
    <location>
        <begin position="24"/>
        <end position="258"/>
    </location>
</feature>
<organism evidence="2 3">
    <name type="scientific">Bimuria novae-zelandiae CBS 107.79</name>
    <dbReference type="NCBI Taxonomy" id="1447943"/>
    <lineage>
        <taxon>Eukaryota</taxon>
        <taxon>Fungi</taxon>
        <taxon>Dikarya</taxon>
        <taxon>Ascomycota</taxon>
        <taxon>Pezizomycotina</taxon>
        <taxon>Dothideomycetes</taxon>
        <taxon>Pleosporomycetidae</taxon>
        <taxon>Pleosporales</taxon>
        <taxon>Massarineae</taxon>
        <taxon>Didymosphaeriaceae</taxon>
        <taxon>Bimuria</taxon>
    </lineage>
</organism>
<accession>A0A6A5V6T7</accession>
<protein>
    <submittedName>
        <fullName evidence="2">Uncharacterized protein</fullName>
    </submittedName>
</protein>
<proteinExistence type="predicted"/>
<reference evidence="2" key="1">
    <citation type="journal article" date="2020" name="Stud. Mycol.">
        <title>101 Dothideomycetes genomes: a test case for predicting lifestyles and emergence of pathogens.</title>
        <authorList>
            <person name="Haridas S."/>
            <person name="Albert R."/>
            <person name="Binder M."/>
            <person name="Bloem J."/>
            <person name="Labutti K."/>
            <person name="Salamov A."/>
            <person name="Andreopoulos B."/>
            <person name="Baker S."/>
            <person name="Barry K."/>
            <person name="Bills G."/>
            <person name="Bluhm B."/>
            <person name="Cannon C."/>
            <person name="Castanera R."/>
            <person name="Culley D."/>
            <person name="Daum C."/>
            <person name="Ezra D."/>
            <person name="Gonzalez J."/>
            <person name="Henrissat B."/>
            <person name="Kuo A."/>
            <person name="Liang C."/>
            <person name="Lipzen A."/>
            <person name="Lutzoni F."/>
            <person name="Magnuson J."/>
            <person name="Mondo S."/>
            <person name="Nolan M."/>
            <person name="Ohm R."/>
            <person name="Pangilinan J."/>
            <person name="Park H.-J."/>
            <person name="Ramirez L."/>
            <person name="Alfaro M."/>
            <person name="Sun H."/>
            <person name="Tritt A."/>
            <person name="Yoshinaga Y."/>
            <person name="Zwiers L.-H."/>
            <person name="Turgeon B."/>
            <person name="Goodwin S."/>
            <person name="Spatafora J."/>
            <person name="Crous P."/>
            <person name="Grigoriev I."/>
        </authorList>
    </citation>
    <scope>NUCLEOTIDE SEQUENCE</scope>
    <source>
        <strain evidence="2">CBS 107.79</strain>
    </source>
</reference>
<keyword evidence="1" id="KW-0732">Signal</keyword>
<dbReference type="AlphaFoldDB" id="A0A6A5V6T7"/>
<gene>
    <name evidence="2" type="ORF">BU23DRAFT_599925</name>
</gene>
<dbReference type="OrthoDB" id="5428781at2759"/>
<dbReference type="EMBL" id="ML976690">
    <property type="protein sequence ID" value="KAF1971989.1"/>
    <property type="molecule type" value="Genomic_DNA"/>
</dbReference>
<evidence type="ECO:0000256" key="1">
    <source>
        <dbReference type="SAM" id="SignalP"/>
    </source>
</evidence>
<name>A0A6A5V6T7_9PLEO</name>
<evidence type="ECO:0000313" key="3">
    <source>
        <dbReference type="Proteomes" id="UP000800036"/>
    </source>
</evidence>
<keyword evidence="3" id="KW-1185">Reference proteome</keyword>
<evidence type="ECO:0000313" key="2">
    <source>
        <dbReference type="EMBL" id="KAF1971989.1"/>
    </source>
</evidence>
<feature type="signal peptide" evidence="1">
    <location>
        <begin position="1"/>
        <end position="23"/>
    </location>
</feature>